<dbReference type="Gramene" id="TVU08453">
    <property type="protein sequence ID" value="TVU08453"/>
    <property type="gene ID" value="EJB05_41858"/>
</dbReference>
<dbReference type="PANTHER" id="PTHR31499">
    <property type="entry name" value="MYB FAMILY TRANSCRIPTION FACTOR PHL11"/>
    <property type="match status" value="1"/>
</dbReference>
<evidence type="ECO:0000256" key="1">
    <source>
        <dbReference type="ARBA" id="ARBA00023015"/>
    </source>
</evidence>
<dbReference type="InterPro" id="IPR009057">
    <property type="entry name" value="Homeodomain-like_sf"/>
</dbReference>
<dbReference type="AlphaFoldDB" id="A0A5J9TAQ7"/>
<feature type="domain" description="HTH myb-type" evidence="6">
    <location>
        <begin position="32"/>
        <end position="92"/>
    </location>
</feature>
<organism evidence="7 8">
    <name type="scientific">Eragrostis curvula</name>
    <name type="common">weeping love grass</name>
    <dbReference type="NCBI Taxonomy" id="38414"/>
    <lineage>
        <taxon>Eukaryota</taxon>
        <taxon>Viridiplantae</taxon>
        <taxon>Streptophyta</taxon>
        <taxon>Embryophyta</taxon>
        <taxon>Tracheophyta</taxon>
        <taxon>Spermatophyta</taxon>
        <taxon>Magnoliopsida</taxon>
        <taxon>Liliopsida</taxon>
        <taxon>Poales</taxon>
        <taxon>Poaceae</taxon>
        <taxon>PACMAD clade</taxon>
        <taxon>Chloridoideae</taxon>
        <taxon>Eragrostideae</taxon>
        <taxon>Eragrostidinae</taxon>
        <taxon>Eragrostis</taxon>
    </lineage>
</organism>
<comment type="caution">
    <text evidence="7">The sequence shown here is derived from an EMBL/GenBank/DDBJ whole genome shotgun (WGS) entry which is preliminary data.</text>
</comment>
<dbReference type="Pfam" id="PF00249">
    <property type="entry name" value="Myb_DNA-binding"/>
    <property type="match status" value="1"/>
</dbReference>
<gene>
    <name evidence="7" type="ORF">EJB05_41858</name>
</gene>
<dbReference type="GO" id="GO:0003677">
    <property type="term" value="F:DNA binding"/>
    <property type="evidence" value="ECO:0007669"/>
    <property type="project" value="UniProtKB-KW"/>
</dbReference>
<dbReference type="FunFam" id="1.10.10.60:FF:000002">
    <property type="entry name" value="Myb family transcription factor"/>
    <property type="match status" value="1"/>
</dbReference>
<dbReference type="SUPFAM" id="SSF46689">
    <property type="entry name" value="Homeodomain-like"/>
    <property type="match status" value="1"/>
</dbReference>
<dbReference type="Proteomes" id="UP000324897">
    <property type="component" value="Chromosome 3"/>
</dbReference>
<feature type="region of interest" description="Disordered" evidence="5">
    <location>
        <begin position="1"/>
        <end position="32"/>
    </location>
</feature>
<dbReference type="InterPro" id="IPR025756">
    <property type="entry name" value="Myb_CC_LHEQLE"/>
</dbReference>
<name>A0A5J9TAQ7_9POAL</name>
<dbReference type="InterPro" id="IPR046955">
    <property type="entry name" value="PHR1-like"/>
</dbReference>
<keyword evidence="8" id="KW-1185">Reference proteome</keyword>
<accession>A0A5J9TAQ7</accession>
<dbReference type="OrthoDB" id="551907at2759"/>
<dbReference type="InterPro" id="IPR001005">
    <property type="entry name" value="SANT/Myb"/>
</dbReference>
<dbReference type="PROSITE" id="PS51294">
    <property type="entry name" value="HTH_MYB"/>
    <property type="match status" value="1"/>
</dbReference>
<dbReference type="GO" id="GO:0003700">
    <property type="term" value="F:DNA-binding transcription factor activity"/>
    <property type="evidence" value="ECO:0007669"/>
    <property type="project" value="InterPro"/>
</dbReference>
<feature type="compositionally biased region" description="Low complexity" evidence="5">
    <location>
        <begin position="1"/>
        <end position="15"/>
    </location>
</feature>
<dbReference type="EMBL" id="RWGY01000039">
    <property type="protein sequence ID" value="TVU08453.1"/>
    <property type="molecule type" value="Genomic_DNA"/>
</dbReference>
<keyword evidence="1" id="KW-0805">Transcription regulation</keyword>
<dbReference type="InterPro" id="IPR017930">
    <property type="entry name" value="Myb_dom"/>
</dbReference>
<feature type="region of interest" description="Disordered" evidence="5">
    <location>
        <begin position="242"/>
        <end position="261"/>
    </location>
</feature>
<evidence type="ECO:0000313" key="8">
    <source>
        <dbReference type="Proteomes" id="UP000324897"/>
    </source>
</evidence>
<dbReference type="PANTHER" id="PTHR31499:SF69">
    <property type="entry name" value="G2-LIKE TRANSCRIPTION FACTOR"/>
    <property type="match status" value="1"/>
</dbReference>
<keyword evidence="3" id="KW-0804">Transcription</keyword>
<reference evidence="7 8" key="1">
    <citation type="journal article" date="2019" name="Sci. Rep.">
        <title>A high-quality genome of Eragrostis curvula grass provides insights into Poaceae evolution and supports new strategies to enhance forage quality.</title>
        <authorList>
            <person name="Carballo J."/>
            <person name="Santos B.A.C.M."/>
            <person name="Zappacosta D."/>
            <person name="Garbus I."/>
            <person name="Selva J.P."/>
            <person name="Gallo C.A."/>
            <person name="Diaz A."/>
            <person name="Albertini E."/>
            <person name="Caccamo M."/>
            <person name="Echenique V."/>
        </authorList>
    </citation>
    <scope>NUCLEOTIDE SEQUENCE [LARGE SCALE GENOMIC DNA]</scope>
    <source>
        <strain evidence="8">cv. Victoria</strain>
        <tissue evidence="7">Leaf</tissue>
    </source>
</reference>
<sequence>MFPSNSKKPSTSTSNDRPMCVQGDSGGLVLTTDPKPRLRWTAELHDRFVDAVAQLGGPDKATPKTIMRVMGVKGLTLYHLKSHLQKFRLGKQQKEFGDHSSKGAMEMQRNVASSSGVMGRSMNDRSVNVNEALRIQMEVQRRLHGELEVQKHLQMRVEAQGKYMQSILEKAYQALGSSDCATWPTGYKSLGSQAVLDIGSSMGFSSLHQDMHFYGGSSSHMDQLLQQMERPMDHNFLTLGESGTGSASKKGPTNHCSSTSTSSMMWAGEEQAKSGTGHQLQMGSMTTMEGGIDVMDPINNVYDEAKPIMSGDSMGSKGFEGSSSKLEMMSPPSQQAPVGMRG</sequence>
<evidence type="ECO:0000256" key="3">
    <source>
        <dbReference type="ARBA" id="ARBA00023163"/>
    </source>
</evidence>
<evidence type="ECO:0000259" key="6">
    <source>
        <dbReference type="PROSITE" id="PS51294"/>
    </source>
</evidence>
<dbReference type="Gene3D" id="1.10.10.60">
    <property type="entry name" value="Homeodomain-like"/>
    <property type="match status" value="1"/>
</dbReference>
<evidence type="ECO:0000256" key="5">
    <source>
        <dbReference type="SAM" id="MobiDB-lite"/>
    </source>
</evidence>
<feature type="compositionally biased region" description="Polar residues" evidence="5">
    <location>
        <begin position="321"/>
        <end position="336"/>
    </location>
</feature>
<dbReference type="NCBIfam" id="TIGR01557">
    <property type="entry name" value="myb_SHAQKYF"/>
    <property type="match status" value="1"/>
</dbReference>
<dbReference type="InterPro" id="IPR006447">
    <property type="entry name" value="Myb_dom_plants"/>
</dbReference>
<dbReference type="Pfam" id="PF14379">
    <property type="entry name" value="Myb_CC_LHEQLE"/>
    <property type="match status" value="1"/>
</dbReference>
<feature type="region of interest" description="Disordered" evidence="5">
    <location>
        <begin position="307"/>
        <end position="342"/>
    </location>
</feature>
<keyword evidence="2" id="KW-0238">DNA-binding</keyword>
<keyword evidence="4" id="KW-0539">Nucleus</keyword>
<proteinExistence type="predicted"/>
<protein>
    <recommendedName>
        <fullName evidence="6">HTH myb-type domain-containing protein</fullName>
    </recommendedName>
</protein>
<evidence type="ECO:0000256" key="4">
    <source>
        <dbReference type="ARBA" id="ARBA00023242"/>
    </source>
</evidence>
<evidence type="ECO:0000313" key="7">
    <source>
        <dbReference type="EMBL" id="TVU08453.1"/>
    </source>
</evidence>
<evidence type="ECO:0000256" key="2">
    <source>
        <dbReference type="ARBA" id="ARBA00023125"/>
    </source>
</evidence>